<dbReference type="Proteomes" id="UP000271974">
    <property type="component" value="Unassembled WGS sequence"/>
</dbReference>
<dbReference type="EC" id="2.3.2.26" evidence="2"/>
<reference evidence="10 11" key="1">
    <citation type="submission" date="2019-01" db="EMBL/GenBank/DDBJ databases">
        <title>A draft genome assembly of the solar-powered sea slug Elysia chlorotica.</title>
        <authorList>
            <person name="Cai H."/>
            <person name="Li Q."/>
            <person name="Fang X."/>
            <person name="Li J."/>
            <person name="Curtis N.E."/>
            <person name="Altenburger A."/>
            <person name="Shibata T."/>
            <person name="Feng M."/>
            <person name="Maeda T."/>
            <person name="Schwartz J.A."/>
            <person name="Shigenobu S."/>
            <person name="Lundholm N."/>
            <person name="Nishiyama T."/>
            <person name="Yang H."/>
            <person name="Hasebe M."/>
            <person name="Li S."/>
            <person name="Pierce S.K."/>
            <person name="Wang J."/>
        </authorList>
    </citation>
    <scope>NUCLEOTIDE SEQUENCE [LARGE SCALE GENOMIC DNA]</scope>
    <source>
        <strain evidence="10">EC2010</strain>
        <tissue evidence="10">Whole organism of an adult</tissue>
    </source>
</reference>
<evidence type="ECO:0000256" key="1">
    <source>
        <dbReference type="ARBA" id="ARBA00000885"/>
    </source>
</evidence>
<name>A0A433TZQ1_ELYCH</name>
<gene>
    <name evidence="10" type="ORF">EGW08_005183</name>
</gene>
<evidence type="ECO:0000256" key="3">
    <source>
        <dbReference type="ARBA" id="ARBA00013646"/>
    </source>
</evidence>
<dbReference type="GO" id="GO:0005829">
    <property type="term" value="C:cytosol"/>
    <property type="evidence" value="ECO:0007669"/>
    <property type="project" value="TreeGrafter"/>
</dbReference>
<protein>
    <recommendedName>
        <fullName evidence="3">E3 ubiquitin-protein ligase E3D</fullName>
        <ecNumber evidence="2">2.3.2.26</ecNumber>
    </recommendedName>
    <alternativeName>
        <fullName evidence="6">HECT-type E3 ubiquitin transferase E3D</fullName>
    </alternativeName>
    <alternativeName>
        <fullName evidence="5">UbcH10-binding protein with a HECT-like domain</fullName>
    </alternativeName>
    <alternativeName>
        <fullName evidence="4">Ubiquitin-conjugating enzyme E2C-binding protein</fullName>
    </alternativeName>
</protein>
<keyword evidence="11" id="KW-1185">Reference proteome</keyword>
<evidence type="ECO:0000256" key="6">
    <source>
        <dbReference type="ARBA" id="ARBA00032298"/>
    </source>
</evidence>
<dbReference type="GO" id="GO:0043161">
    <property type="term" value="P:proteasome-mediated ubiquitin-dependent protein catabolic process"/>
    <property type="evidence" value="ECO:0007669"/>
    <property type="project" value="TreeGrafter"/>
</dbReference>
<comment type="function">
    <text evidence="7">E3 ubiquitin-protein ligase which accepts ubiquitin from specific E2 ubiquitin-conjugating enzymes, and transfers it to substrates, generally promoting their degradation by the proteasome. Independently of its E3 ubiquitin-protein ligase activity, acts as an inhibitor of CPSF3 endonuclease activity by blocking CPSF3 active site.</text>
</comment>
<dbReference type="Pfam" id="PF09814">
    <property type="entry name" value="HECT_2"/>
    <property type="match status" value="1"/>
</dbReference>
<dbReference type="GO" id="GO:0006513">
    <property type="term" value="P:protein monoubiquitination"/>
    <property type="evidence" value="ECO:0007669"/>
    <property type="project" value="TreeGrafter"/>
</dbReference>
<feature type="region of interest" description="Disordered" evidence="9">
    <location>
        <begin position="390"/>
        <end position="426"/>
    </location>
</feature>
<dbReference type="GO" id="GO:0005634">
    <property type="term" value="C:nucleus"/>
    <property type="evidence" value="ECO:0007669"/>
    <property type="project" value="TreeGrafter"/>
</dbReference>
<comment type="caution">
    <text evidence="10">The sequence shown here is derived from an EMBL/GenBank/DDBJ whole genome shotgun (WGS) entry which is preliminary data.</text>
</comment>
<dbReference type="STRING" id="188477.A0A433TZQ1"/>
<proteinExistence type="predicted"/>
<comment type="subunit">
    <text evidence="8">Interacts with UBE2C/UbcH10 (E2 ubiquitin-conjugating enzyme). In vitro, interacts with cyclin-B.</text>
</comment>
<evidence type="ECO:0000256" key="7">
    <source>
        <dbReference type="ARBA" id="ARBA00053831"/>
    </source>
</evidence>
<dbReference type="GO" id="GO:0061630">
    <property type="term" value="F:ubiquitin protein ligase activity"/>
    <property type="evidence" value="ECO:0007669"/>
    <property type="project" value="UniProtKB-EC"/>
</dbReference>
<dbReference type="PANTHER" id="PTHR31531">
    <property type="entry name" value="E3 UBIQUITIN-PROTEIN LIGASE E3D FAMILY MEMBER"/>
    <property type="match status" value="1"/>
</dbReference>
<evidence type="ECO:0000256" key="4">
    <source>
        <dbReference type="ARBA" id="ARBA00029737"/>
    </source>
</evidence>
<evidence type="ECO:0000256" key="9">
    <source>
        <dbReference type="SAM" id="MobiDB-lite"/>
    </source>
</evidence>
<dbReference type="InterPro" id="IPR019193">
    <property type="entry name" value="UBQ-conj_enz_E2-bd_prot"/>
</dbReference>
<evidence type="ECO:0000313" key="10">
    <source>
        <dbReference type="EMBL" id="RUS87030.1"/>
    </source>
</evidence>
<dbReference type="AlphaFoldDB" id="A0A433TZQ1"/>
<comment type="catalytic activity">
    <reaction evidence="1">
        <text>S-ubiquitinyl-[E2 ubiquitin-conjugating enzyme]-L-cysteine + [acceptor protein]-L-lysine = [E2 ubiquitin-conjugating enzyme]-L-cysteine + N(6)-ubiquitinyl-[acceptor protein]-L-lysine.</text>
        <dbReference type="EC" id="2.3.2.26"/>
    </reaction>
</comment>
<dbReference type="GO" id="GO:0000209">
    <property type="term" value="P:protein polyubiquitination"/>
    <property type="evidence" value="ECO:0007669"/>
    <property type="project" value="TreeGrafter"/>
</dbReference>
<dbReference type="GO" id="GO:0031624">
    <property type="term" value="F:ubiquitin conjugating enzyme binding"/>
    <property type="evidence" value="ECO:0007669"/>
    <property type="project" value="TreeGrafter"/>
</dbReference>
<dbReference type="EMBL" id="RQTK01000121">
    <property type="protein sequence ID" value="RUS87030.1"/>
    <property type="molecule type" value="Genomic_DNA"/>
</dbReference>
<dbReference type="GO" id="GO:0051865">
    <property type="term" value="P:protein autoubiquitination"/>
    <property type="evidence" value="ECO:0007669"/>
    <property type="project" value="TreeGrafter"/>
</dbReference>
<evidence type="ECO:0000256" key="2">
    <source>
        <dbReference type="ARBA" id="ARBA00012485"/>
    </source>
</evidence>
<feature type="compositionally biased region" description="Low complexity" evidence="9">
    <location>
        <begin position="404"/>
        <end position="415"/>
    </location>
</feature>
<accession>A0A433TZQ1</accession>
<dbReference type="GO" id="GO:0000151">
    <property type="term" value="C:ubiquitin ligase complex"/>
    <property type="evidence" value="ECO:0007669"/>
    <property type="project" value="TreeGrafter"/>
</dbReference>
<organism evidence="10 11">
    <name type="scientific">Elysia chlorotica</name>
    <name type="common">Eastern emerald elysia</name>
    <name type="synonym">Sea slug</name>
    <dbReference type="NCBI Taxonomy" id="188477"/>
    <lineage>
        <taxon>Eukaryota</taxon>
        <taxon>Metazoa</taxon>
        <taxon>Spiralia</taxon>
        <taxon>Lophotrochozoa</taxon>
        <taxon>Mollusca</taxon>
        <taxon>Gastropoda</taxon>
        <taxon>Heterobranchia</taxon>
        <taxon>Euthyneura</taxon>
        <taxon>Panpulmonata</taxon>
        <taxon>Sacoglossa</taxon>
        <taxon>Placobranchoidea</taxon>
        <taxon>Plakobranchidae</taxon>
        <taxon>Elysia</taxon>
    </lineage>
</organism>
<evidence type="ECO:0000313" key="11">
    <source>
        <dbReference type="Proteomes" id="UP000271974"/>
    </source>
</evidence>
<sequence length="510" mass="56171">MSADQSRSTRAGPSVKLRAEFKPLLSAVTLSFELSRRIISSSPRLEVTNHSIKLASEDWVVIFSICNLSLNPSSCRNLRWVGPQELQLTLVATWIPSVTEAGDGVSTLNATTNGVSKHFQPFKQDQIVAKIQKCHPHCYCIGCGAQILNPSCQFKRVLPLPSENWSDFADIWFCHNHQHSTGHGNKDCDNGSEPNNSPKIESGCGEGTIPEHLQHVRSKGLLPRPDDCLVSSLYMLVSARQVNPSAIACSTDRLVCKRCGNFLGFVKLGDVDSSEQTLNSYLDDPLNGVYKIYFHAVSFSEDGWDVGPRMLKVPNNPPIKDGLNSCEQSVEDFICGLLKDQSTAFTSFRFILHSSPCKGNNQSGLDILLWLLDQELYLYSSTSDLPTIKTGKIKASQPNGAVNPSSSSIPSQSSSKTTKNESKPVSFVKVQPSKHMKILYKADFCPPDGVREIPPPEVFMDWQKDNTVHGLSLPQPLCQQLLGLLVSSTAQLNPQQRLLNGFHIGYLKTS</sequence>
<dbReference type="OrthoDB" id="66510at2759"/>
<dbReference type="PANTHER" id="PTHR31531:SF2">
    <property type="entry name" value="E3 UBIQUITIN-PROTEIN LIGASE E3D"/>
    <property type="match status" value="1"/>
</dbReference>
<evidence type="ECO:0000256" key="5">
    <source>
        <dbReference type="ARBA" id="ARBA00032234"/>
    </source>
</evidence>
<evidence type="ECO:0000256" key="8">
    <source>
        <dbReference type="ARBA" id="ARBA00064185"/>
    </source>
</evidence>
<dbReference type="GO" id="GO:0030332">
    <property type="term" value="F:cyclin binding"/>
    <property type="evidence" value="ECO:0007669"/>
    <property type="project" value="TreeGrafter"/>
</dbReference>